<feature type="non-terminal residue" evidence="1">
    <location>
        <position position="1"/>
    </location>
</feature>
<sequence>YRGIQMGPILGGCPYCSNFLHTFVAQDEPFDAVKGLLIYPSVQLENDC</sequence>
<name>X1CQC6_9ZZZZ</name>
<accession>X1CQC6</accession>
<evidence type="ECO:0000313" key="1">
    <source>
        <dbReference type="EMBL" id="GAG95162.1"/>
    </source>
</evidence>
<dbReference type="EMBL" id="BART01028940">
    <property type="protein sequence ID" value="GAG95162.1"/>
    <property type="molecule type" value="Genomic_DNA"/>
</dbReference>
<protein>
    <submittedName>
        <fullName evidence="1">Uncharacterized protein</fullName>
    </submittedName>
</protein>
<reference evidence="1" key="1">
    <citation type="journal article" date="2014" name="Front. Microbiol.">
        <title>High frequency of phylogenetically diverse reductive dehalogenase-homologous genes in deep subseafloor sedimentary metagenomes.</title>
        <authorList>
            <person name="Kawai M."/>
            <person name="Futagami T."/>
            <person name="Toyoda A."/>
            <person name="Takaki Y."/>
            <person name="Nishi S."/>
            <person name="Hori S."/>
            <person name="Arai W."/>
            <person name="Tsubouchi T."/>
            <person name="Morono Y."/>
            <person name="Uchiyama I."/>
            <person name="Ito T."/>
            <person name="Fujiyama A."/>
            <person name="Inagaki F."/>
            <person name="Takami H."/>
        </authorList>
    </citation>
    <scope>NUCLEOTIDE SEQUENCE</scope>
    <source>
        <strain evidence="1">Expedition CK06-06</strain>
    </source>
</reference>
<dbReference type="AlphaFoldDB" id="X1CQC6"/>
<proteinExistence type="predicted"/>
<organism evidence="1">
    <name type="scientific">marine sediment metagenome</name>
    <dbReference type="NCBI Taxonomy" id="412755"/>
    <lineage>
        <taxon>unclassified sequences</taxon>
        <taxon>metagenomes</taxon>
        <taxon>ecological metagenomes</taxon>
    </lineage>
</organism>
<comment type="caution">
    <text evidence="1">The sequence shown here is derived from an EMBL/GenBank/DDBJ whole genome shotgun (WGS) entry which is preliminary data.</text>
</comment>
<gene>
    <name evidence="1" type="ORF">S01H4_50905</name>
</gene>